<dbReference type="GO" id="GO:0003824">
    <property type="term" value="F:catalytic activity"/>
    <property type="evidence" value="ECO:0007669"/>
    <property type="project" value="InterPro"/>
</dbReference>
<dbReference type="PANTHER" id="PTHR11895:SF151">
    <property type="entry name" value="GLUTAMYL-TRNA(GLN) AMIDOTRANSFERASE SUBUNIT A"/>
    <property type="match status" value="1"/>
</dbReference>
<sequence length="479" mass="51304">MTDEEMVSMSASQALFALHSGALRLVDYLGALLRRAARMSALNAFRVTDPVALMAHAERWEQHRSTDTPPKLLSGLPVGVKDSINSRELPTANGTALLREHRPSRDAKIVTRLHELGGLLFGKTNVHELSFGWTSSSEAYGDVLNPYDPLRIPGGSSGGSAVAVAAGIVPLAIAEDTLGSIRIPASMCGAVGYRPSFGRYPNCGVMPLTKARFDQVGIVARCMEDVMLWDHALTGEQQPQFETAVAGARIAVCPEYSFSLADTEVTTVCYEVLYCLQAAGAKLVWLDLPQVLSAAAPVVKTIILHECVESISTFFRNEGVEHSLSQLIERAEPETLKIFEPLLSGAAQPSTDVYHQALRDAAGIAHALAEFFEAHSIDVMAFPSCLIAAPLRTDLERQALSENGLPFETSMTHNTSIATCSGFGAVILHAGCTATGMPVGIEFIAPRGRDTGLLSFCRLAQTYLASPPAIDTVRLGANQ</sequence>
<dbReference type="SUPFAM" id="SSF75304">
    <property type="entry name" value="Amidase signature (AS) enzymes"/>
    <property type="match status" value="1"/>
</dbReference>
<dbReference type="EMBL" id="QXCT01000001">
    <property type="protein sequence ID" value="MDW9252157.1"/>
    <property type="molecule type" value="Genomic_DNA"/>
</dbReference>
<organism evidence="2 3">
    <name type="scientific">Burkholderia thailandensis</name>
    <dbReference type="NCBI Taxonomy" id="57975"/>
    <lineage>
        <taxon>Bacteria</taxon>
        <taxon>Pseudomonadati</taxon>
        <taxon>Pseudomonadota</taxon>
        <taxon>Betaproteobacteria</taxon>
        <taxon>Burkholderiales</taxon>
        <taxon>Burkholderiaceae</taxon>
        <taxon>Burkholderia</taxon>
        <taxon>pseudomallei group</taxon>
    </lineage>
</organism>
<dbReference type="InterPro" id="IPR023631">
    <property type="entry name" value="Amidase_dom"/>
</dbReference>
<dbReference type="Pfam" id="PF01425">
    <property type="entry name" value="Amidase"/>
    <property type="match status" value="1"/>
</dbReference>
<dbReference type="InterPro" id="IPR036928">
    <property type="entry name" value="AS_sf"/>
</dbReference>
<evidence type="ECO:0000313" key="2">
    <source>
        <dbReference type="EMBL" id="MDW9252157.1"/>
    </source>
</evidence>
<feature type="domain" description="Amidase" evidence="1">
    <location>
        <begin position="30"/>
        <end position="454"/>
    </location>
</feature>
<protein>
    <submittedName>
        <fullName evidence="2">Amidase family protein</fullName>
    </submittedName>
</protein>
<evidence type="ECO:0000313" key="3">
    <source>
        <dbReference type="Proteomes" id="UP001272137"/>
    </source>
</evidence>
<dbReference type="Gene3D" id="3.90.1300.10">
    <property type="entry name" value="Amidase signature (AS) domain"/>
    <property type="match status" value="1"/>
</dbReference>
<proteinExistence type="predicted"/>
<dbReference type="InterPro" id="IPR000120">
    <property type="entry name" value="Amidase"/>
</dbReference>
<comment type="caution">
    <text evidence="2">The sequence shown here is derived from an EMBL/GenBank/DDBJ whole genome shotgun (WGS) entry which is preliminary data.</text>
</comment>
<dbReference type="PANTHER" id="PTHR11895">
    <property type="entry name" value="TRANSAMIDASE"/>
    <property type="match status" value="1"/>
</dbReference>
<dbReference type="RefSeq" id="WP_019255934.1">
    <property type="nucleotide sequence ID" value="NZ_CP013410.1"/>
</dbReference>
<dbReference type="AlphaFoldDB" id="A0AAW9CP25"/>
<name>A0AAW9CP25_BURTH</name>
<reference evidence="2" key="1">
    <citation type="submission" date="2018-08" db="EMBL/GenBank/DDBJ databases">
        <title>Identification of Burkholderia cepacia strains that express a Burkholderia pseudomallei-like capsular polysaccharide.</title>
        <authorList>
            <person name="Burtnick M.N."/>
            <person name="Vongsouvath M."/>
            <person name="Newton P."/>
            <person name="Wuthiekanun V."/>
            <person name="Limmathurotsakul D."/>
            <person name="Brett P.J."/>
            <person name="Chantratita N."/>
            <person name="Dance D.A."/>
        </authorList>
    </citation>
    <scope>NUCLEOTIDE SEQUENCE</scope>
    <source>
        <strain evidence="2">SBXCC001</strain>
    </source>
</reference>
<accession>A0AAW9CP25</accession>
<dbReference type="Proteomes" id="UP001272137">
    <property type="component" value="Unassembled WGS sequence"/>
</dbReference>
<gene>
    <name evidence="2" type="ORF">C7S16_4296</name>
</gene>
<evidence type="ECO:0000259" key="1">
    <source>
        <dbReference type="Pfam" id="PF01425"/>
    </source>
</evidence>